<feature type="chain" id="PRO_5025506742" evidence="2">
    <location>
        <begin position="17"/>
        <end position="522"/>
    </location>
</feature>
<evidence type="ECO:0000313" key="3">
    <source>
        <dbReference type="Ensembl" id="ENSSTUP00000082786.1"/>
    </source>
</evidence>
<sequence length="522" mass="57785">MMWSLWILLGTLSVDGYAMQDLHERLSHGRQLKIYLPKSSSKLEFTPAAEPMKTYLYWDRGARTNKGRVSGTGTDRRWYLDKVTYEDQGTYVQRDHWNKEISSLKVAVNTRREYPKCVVGEDLYISLEGIDLADAQLSFSGADANVTLVHDGAVVAQDHPDYWNRVKTYSTKITIENVNTTDVGYYTLRDRRDRVVSIIRMELTDHHDYEAANPLMALLLLLGIPAGICCCCQKKIFKKKSPHPTAVLQGTPETLHPPPGYNIPGGVSPGPGGPVFYHGPGPDPNMGGYPQVYSPPNPGMPGQPQWAGPPFQPGFNPGYHPQDPMYPPAQPLQWNGPPPNQPQYNPGAPPMWSGPPNQYQYPVAPMGYAPVMYSAMPPGEPVKEEIKMENMSPADPLLTHPPQPPQVSHLSLSFLACSLHLRLTNTHLLTLRIHGFQLSLPRRHRPPPPCLPLTSSTPRTEPTSLTSTQERTPPPTPPTSCRTPPNGPIRSGLFNVMGGSSQYVSIASFPRLLSSSLSLCDH</sequence>
<dbReference type="AlphaFoldDB" id="A0A674CHX2"/>
<feature type="compositionally biased region" description="Low complexity" evidence="1">
    <location>
        <begin position="452"/>
        <end position="471"/>
    </location>
</feature>
<evidence type="ECO:0000313" key="4">
    <source>
        <dbReference type="Proteomes" id="UP000472277"/>
    </source>
</evidence>
<proteinExistence type="predicted"/>
<dbReference type="GeneTree" id="ENSGT00990000203830"/>
<name>A0A674CHX2_SALTR</name>
<reference evidence="3" key="1">
    <citation type="submission" date="2025-08" db="UniProtKB">
        <authorList>
            <consortium name="Ensembl"/>
        </authorList>
    </citation>
    <scope>IDENTIFICATION</scope>
</reference>
<dbReference type="InParanoid" id="A0A674CHX2"/>
<organism evidence="3 4">
    <name type="scientific">Salmo trutta</name>
    <name type="common">Brown trout</name>
    <dbReference type="NCBI Taxonomy" id="8032"/>
    <lineage>
        <taxon>Eukaryota</taxon>
        <taxon>Metazoa</taxon>
        <taxon>Chordata</taxon>
        <taxon>Craniata</taxon>
        <taxon>Vertebrata</taxon>
        <taxon>Euteleostomi</taxon>
        <taxon>Actinopterygii</taxon>
        <taxon>Neopterygii</taxon>
        <taxon>Teleostei</taxon>
        <taxon>Protacanthopterygii</taxon>
        <taxon>Salmoniformes</taxon>
        <taxon>Salmonidae</taxon>
        <taxon>Salmoninae</taxon>
        <taxon>Salmo</taxon>
    </lineage>
</organism>
<feature type="region of interest" description="Disordered" evidence="1">
    <location>
        <begin position="323"/>
        <end position="348"/>
    </location>
</feature>
<dbReference type="Ensembl" id="ENSSTUT00000088070.1">
    <property type="protein sequence ID" value="ENSSTUP00000082786.1"/>
    <property type="gene ID" value="ENSSTUG00000036383.1"/>
</dbReference>
<feature type="signal peptide" evidence="2">
    <location>
        <begin position="1"/>
        <end position="16"/>
    </location>
</feature>
<accession>A0A674CHX2</accession>
<reference evidence="3" key="2">
    <citation type="submission" date="2025-09" db="UniProtKB">
        <authorList>
            <consortium name="Ensembl"/>
        </authorList>
    </citation>
    <scope>IDENTIFICATION</scope>
</reference>
<keyword evidence="4" id="KW-1185">Reference proteome</keyword>
<feature type="region of interest" description="Disordered" evidence="1">
    <location>
        <begin position="440"/>
        <end position="491"/>
    </location>
</feature>
<protein>
    <submittedName>
        <fullName evidence="3">Uncharacterized LOC115201186</fullName>
    </submittedName>
</protein>
<feature type="compositionally biased region" description="Pro residues" evidence="1">
    <location>
        <begin position="324"/>
        <end position="348"/>
    </location>
</feature>
<keyword evidence="2" id="KW-0732">Signal</keyword>
<evidence type="ECO:0000256" key="1">
    <source>
        <dbReference type="SAM" id="MobiDB-lite"/>
    </source>
</evidence>
<dbReference type="PRINTS" id="PR01217">
    <property type="entry name" value="PRICHEXTENSN"/>
</dbReference>
<dbReference type="Proteomes" id="UP000472277">
    <property type="component" value="Chromosome 10"/>
</dbReference>
<dbReference type="OMA" id="HYVEYTS"/>
<evidence type="ECO:0000256" key="2">
    <source>
        <dbReference type="SAM" id="SignalP"/>
    </source>
</evidence>
<gene>
    <name evidence="3" type="primary">LOC115201186</name>
</gene>